<evidence type="ECO:0000256" key="4">
    <source>
        <dbReference type="ARBA" id="ARBA00022692"/>
    </source>
</evidence>
<evidence type="ECO:0000256" key="8">
    <source>
        <dbReference type="SAM" id="Phobius"/>
    </source>
</evidence>
<evidence type="ECO:0000256" key="3">
    <source>
        <dbReference type="ARBA" id="ARBA00022448"/>
    </source>
</evidence>
<keyword evidence="6 8" id="KW-1133">Transmembrane helix</keyword>
<keyword evidence="10" id="KW-1185">Reference proteome</keyword>
<gene>
    <name evidence="9" type="ORF">Cni_G03925</name>
</gene>
<protein>
    <submittedName>
        <fullName evidence="9">Uncharacterized protein</fullName>
    </submittedName>
</protein>
<name>A0AAQ3JTI3_9LILI</name>
<evidence type="ECO:0000313" key="10">
    <source>
        <dbReference type="Proteomes" id="UP001327560"/>
    </source>
</evidence>
<dbReference type="Proteomes" id="UP001327560">
    <property type="component" value="Chromosome 1"/>
</dbReference>
<dbReference type="PANTHER" id="PTHR33228">
    <property type="entry name" value="PROTEIN GLUTAMINE DUMPER 4-RELATED"/>
    <property type="match status" value="1"/>
</dbReference>
<keyword evidence="4 8" id="KW-0812">Transmembrane</keyword>
<keyword evidence="7 8" id="KW-0472">Membrane</keyword>
<accession>A0AAQ3JTI3</accession>
<dbReference type="InterPro" id="IPR040359">
    <property type="entry name" value="GDU"/>
</dbReference>
<dbReference type="AlphaFoldDB" id="A0AAQ3JTI3"/>
<reference evidence="9 10" key="1">
    <citation type="submission" date="2023-10" db="EMBL/GenBank/DDBJ databases">
        <title>Chromosome-scale genome assembly provides insights into flower coloration mechanisms of Canna indica.</title>
        <authorList>
            <person name="Li C."/>
        </authorList>
    </citation>
    <scope>NUCLEOTIDE SEQUENCE [LARGE SCALE GENOMIC DNA]</scope>
    <source>
        <tissue evidence="9">Flower</tissue>
    </source>
</reference>
<comment type="subcellular location">
    <subcellularLocation>
        <location evidence="1">Membrane</location>
        <topology evidence="1">Single-pass membrane protein</topology>
    </subcellularLocation>
</comment>
<proteinExistence type="inferred from homology"/>
<sequence length="165" mass="17819">MGHCTSGGFHVVPPPGDNIHFIYIFASPPSLTSPSINISSLIHFSTPKQRERERERERIEGSHLYIIMRPGSSSLSAGLQSWRSPLPYLFGGLAAMVGLIAVALIVLACTRHKSAEGGESSTAAPPCAMEKPMLLPLDREPRIVVIMAGDDFPTFFAKPLSPLPV</sequence>
<comment type="similarity">
    <text evidence="2">Belongs to the GLUTAMINE DUMPER 1 (TC 9.B.60) family.</text>
</comment>
<evidence type="ECO:0000256" key="6">
    <source>
        <dbReference type="ARBA" id="ARBA00022989"/>
    </source>
</evidence>
<keyword evidence="5" id="KW-0029">Amino-acid transport</keyword>
<evidence type="ECO:0000313" key="9">
    <source>
        <dbReference type="EMBL" id="WOK95218.1"/>
    </source>
</evidence>
<dbReference type="GO" id="GO:0016020">
    <property type="term" value="C:membrane"/>
    <property type="evidence" value="ECO:0007669"/>
    <property type="project" value="UniProtKB-SubCell"/>
</dbReference>
<evidence type="ECO:0000256" key="2">
    <source>
        <dbReference type="ARBA" id="ARBA00009977"/>
    </source>
</evidence>
<dbReference type="GO" id="GO:0006865">
    <property type="term" value="P:amino acid transport"/>
    <property type="evidence" value="ECO:0007669"/>
    <property type="project" value="UniProtKB-KW"/>
</dbReference>
<feature type="transmembrane region" description="Helical" evidence="8">
    <location>
        <begin position="88"/>
        <end position="109"/>
    </location>
</feature>
<evidence type="ECO:0000256" key="1">
    <source>
        <dbReference type="ARBA" id="ARBA00004167"/>
    </source>
</evidence>
<organism evidence="9 10">
    <name type="scientific">Canna indica</name>
    <name type="common">Indian-shot</name>
    <dbReference type="NCBI Taxonomy" id="4628"/>
    <lineage>
        <taxon>Eukaryota</taxon>
        <taxon>Viridiplantae</taxon>
        <taxon>Streptophyta</taxon>
        <taxon>Embryophyta</taxon>
        <taxon>Tracheophyta</taxon>
        <taxon>Spermatophyta</taxon>
        <taxon>Magnoliopsida</taxon>
        <taxon>Liliopsida</taxon>
        <taxon>Zingiberales</taxon>
        <taxon>Cannaceae</taxon>
        <taxon>Canna</taxon>
    </lineage>
</organism>
<keyword evidence="3" id="KW-0813">Transport</keyword>
<dbReference type="EMBL" id="CP136890">
    <property type="protein sequence ID" value="WOK95218.1"/>
    <property type="molecule type" value="Genomic_DNA"/>
</dbReference>
<dbReference type="PANTHER" id="PTHR33228:SF49">
    <property type="entry name" value="PROTEIN GLUTAMINE DUMPER 5"/>
    <property type="match status" value="1"/>
</dbReference>
<evidence type="ECO:0000256" key="7">
    <source>
        <dbReference type="ARBA" id="ARBA00023136"/>
    </source>
</evidence>
<evidence type="ECO:0000256" key="5">
    <source>
        <dbReference type="ARBA" id="ARBA00022970"/>
    </source>
</evidence>
<dbReference type="GO" id="GO:0080143">
    <property type="term" value="P:regulation of amino acid export"/>
    <property type="evidence" value="ECO:0007669"/>
    <property type="project" value="InterPro"/>
</dbReference>